<protein>
    <recommendedName>
        <fullName evidence="2">N-acetyltransferase domain-containing protein</fullName>
    </recommendedName>
</protein>
<organism evidence="3 4">
    <name type="scientific">Emergomyces africanus</name>
    <dbReference type="NCBI Taxonomy" id="1955775"/>
    <lineage>
        <taxon>Eukaryota</taxon>
        <taxon>Fungi</taxon>
        <taxon>Dikarya</taxon>
        <taxon>Ascomycota</taxon>
        <taxon>Pezizomycotina</taxon>
        <taxon>Eurotiomycetes</taxon>
        <taxon>Eurotiomycetidae</taxon>
        <taxon>Onygenales</taxon>
        <taxon>Ajellomycetaceae</taxon>
        <taxon>Emergomyces</taxon>
    </lineage>
</organism>
<feature type="domain" description="N-acetyltransferase" evidence="2">
    <location>
        <begin position="28"/>
        <end position="161"/>
    </location>
</feature>
<dbReference type="CDD" id="cd04301">
    <property type="entry name" value="NAT_SF"/>
    <property type="match status" value="1"/>
</dbReference>
<dbReference type="Gene3D" id="3.40.630.30">
    <property type="match status" value="1"/>
</dbReference>
<dbReference type="SUPFAM" id="SSF55729">
    <property type="entry name" value="Acyl-CoA N-acyltransferases (Nat)"/>
    <property type="match status" value="1"/>
</dbReference>
<dbReference type="Pfam" id="PF13508">
    <property type="entry name" value="Acetyltransf_7"/>
    <property type="match status" value="1"/>
</dbReference>
<sequence>MASTTHSTNLSTTLAPTTHTPRPLPDGYQLRDGYPNVPDYITLRSTPNLTPKTAEQGTLALAGSWFGCHVVHTETNTSVGMGRIIADGGWYFHIVDMVVVPDHQRKGLGDVILARLMERIREVATPGAWVSLLADPPGRRLYAKYGFEDTAPGSVGMAVLL</sequence>
<dbReference type="InterPro" id="IPR016181">
    <property type="entry name" value="Acyl_CoA_acyltransferase"/>
</dbReference>
<dbReference type="AlphaFoldDB" id="A0A1B7NUL4"/>
<feature type="region of interest" description="Disordered" evidence="1">
    <location>
        <begin position="1"/>
        <end position="28"/>
    </location>
</feature>
<evidence type="ECO:0000313" key="4">
    <source>
        <dbReference type="Proteomes" id="UP000091918"/>
    </source>
</evidence>
<dbReference type="Proteomes" id="UP000091918">
    <property type="component" value="Unassembled WGS sequence"/>
</dbReference>
<dbReference type="UniPathway" id="UPA00113">
    <property type="reaction ID" value="UER00529"/>
</dbReference>
<dbReference type="GO" id="GO:0016747">
    <property type="term" value="F:acyltransferase activity, transferring groups other than amino-acyl groups"/>
    <property type="evidence" value="ECO:0007669"/>
    <property type="project" value="InterPro"/>
</dbReference>
<gene>
    <name evidence="3" type="ORF">ACJ72_05207</name>
</gene>
<feature type="compositionally biased region" description="Low complexity" evidence="1">
    <location>
        <begin position="1"/>
        <end position="14"/>
    </location>
</feature>
<keyword evidence="4" id="KW-1185">Reference proteome</keyword>
<dbReference type="PROSITE" id="PS51186">
    <property type="entry name" value="GNAT"/>
    <property type="match status" value="1"/>
</dbReference>
<dbReference type="OrthoDB" id="2744543at2759"/>
<dbReference type="EMBL" id="LGUA01000696">
    <property type="protein sequence ID" value="OAX80462.1"/>
    <property type="molecule type" value="Genomic_DNA"/>
</dbReference>
<dbReference type="PANTHER" id="PTHR43233">
    <property type="entry name" value="FAMILY N-ACETYLTRANSFERASE, PUTATIVE (AFU_ORTHOLOGUE AFUA_6G03350)-RELATED"/>
    <property type="match status" value="1"/>
</dbReference>
<proteinExistence type="predicted"/>
<reference evidence="3 4" key="1">
    <citation type="submission" date="2015-07" db="EMBL/GenBank/DDBJ databases">
        <title>Emmonsia species relationships and genome sequence.</title>
        <authorList>
            <person name="Cuomo C.A."/>
            <person name="Schwartz I.S."/>
            <person name="Kenyon C."/>
            <person name="de Hoog G.S."/>
            <person name="Govender N.P."/>
            <person name="Botha A."/>
            <person name="Moreno L."/>
            <person name="de Vries M."/>
            <person name="Munoz J.F."/>
            <person name="Stielow J.B."/>
        </authorList>
    </citation>
    <scope>NUCLEOTIDE SEQUENCE [LARGE SCALE GENOMIC DNA]</scope>
    <source>
        <strain evidence="3 4">CBS 136260</strain>
    </source>
</reference>
<comment type="caution">
    <text evidence="3">The sequence shown here is derived from an EMBL/GenBank/DDBJ whole genome shotgun (WGS) entry which is preliminary data.</text>
</comment>
<dbReference type="STRING" id="1658172.A0A1B7NUL4"/>
<evidence type="ECO:0000313" key="3">
    <source>
        <dbReference type="EMBL" id="OAX80462.1"/>
    </source>
</evidence>
<dbReference type="GO" id="GO:0006048">
    <property type="term" value="P:UDP-N-acetylglucosamine biosynthetic process"/>
    <property type="evidence" value="ECO:0007669"/>
    <property type="project" value="UniProtKB-UniPathway"/>
</dbReference>
<evidence type="ECO:0000259" key="2">
    <source>
        <dbReference type="PROSITE" id="PS51186"/>
    </source>
</evidence>
<accession>A0A1B7NUL4</accession>
<dbReference type="PANTHER" id="PTHR43233:SF1">
    <property type="entry name" value="FAMILY N-ACETYLTRANSFERASE, PUTATIVE (AFU_ORTHOLOGUE AFUA_6G03350)-RELATED"/>
    <property type="match status" value="1"/>
</dbReference>
<dbReference type="InterPro" id="IPR000182">
    <property type="entry name" value="GNAT_dom"/>
</dbReference>
<dbReference type="InterPro" id="IPR053144">
    <property type="entry name" value="Acetyltransferase_Butenolide"/>
</dbReference>
<name>A0A1B7NUL4_9EURO</name>
<evidence type="ECO:0000256" key="1">
    <source>
        <dbReference type="SAM" id="MobiDB-lite"/>
    </source>
</evidence>